<dbReference type="GO" id="GO:0004930">
    <property type="term" value="F:G protein-coupled receptor activity"/>
    <property type="evidence" value="ECO:0007669"/>
    <property type="project" value="TreeGrafter"/>
</dbReference>
<keyword evidence="4 6" id="KW-0472">Membrane</keyword>
<protein>
    <submittedName>
        <fullName evidence="7">Uncharacterized protein</fullName>
    </submittedName>
</protein>
<keyword evidence="2 6" id="KW-0812">Transmembrane</keyword>
<feature type="transmembrane region" description="Helical" evidence="6">
    <location>
        <begin position="169"/>
        <end position="196"/>
    </location>
</feature>
<dbReference type="PANTHER" id="PTHR23112">
    <property type="entry name" value="G PROTEIN-COUPLED RECEPTOR 157-RELATED"/>
    <property type="match status" value="1"/>
</dbReference>
<evidence type="ECO:0000256" key="3">
    <source>
        <dbReference type="ARBA" id="ARBA00022989"/>
    </source>
</evidence>
<gene>
    <name evidence="7" type="ORF">CTEN210_13453</name>
</gene>
<evidence type="ECO:0000256" key="4">
    <source>
        <dbReference type="ARBA" id="ARBA00023136"/>
    </source>
</evidence>
<organism evidence="7 8">
    <name type="scientific">Chaetoceros tenuissimus</name>
    <dbReference type="NCBI Taxonomy" id="426638"/>
    <lineage>
        <taxon>Eukaryota</taxon>
        <taxon>Sar</taxon>
        <taxon>Stramenopiles</taxon>
        <taxon>Ochrophyta</taxon>
        <taxon>Bacillariophyta</taxon>
        <taxon>Coscinodiscophyceae</taxon>
        <taxon>Chaetocerotophycidae</taxon>
        <taxon>Chaetocerotales</taxon>
        <taxon>Chaetocerotaceae</taxon>
        <taxon>Chaetoceros</taxon>
    </lineage>
</organism>
<dbReference type="GO" id="GO:0007189">
    <property type="term" value="P:adenylate cyclase-activating G protein-coupled receptor signaling pathway"/>
    <property type="evidence" value="ECO:0007669"/>
    <property type="project" value="TreeGrafter"/>
</dbReference>
<keyword evidence="8" id="KW-1185">Reference proteome</keyword>
<feature type="region of interest" description="Disordered" evidence="5">
    <location>
        <begin position="340"/>
        <end position="371"/>
    </location>
</feature>
<accession>A0AAD3D3R6</accession>
<dbReference type="AlphaFoldDB" id="A0AAD3D3R6"/>
<dbReference type="GO" id="GO:0005886">
    <property type="term" value="C:plasma membrane"/>
    <property type="evidence" value="ECO:0007669"/>
    <property type="project" value="TreeGrafter"/>
</dbReference>
<comment type="subcellular location">
    <subcellularLocation>
        <location evidence="1">Membrane</location>
        <topology evidence="1">Multi-pass membrane protein</topology>
    </subcellularLocation>
</comment>
<evidence type="ECO:0000256" key="1">
    <source>
        <dbReference type="ARBA" id="ARBA00004141"/>
    </source>
</evidence>
<evidence type="ECO:0000256" key="5">
    <source>
        <dbReference type="SAM" id="MobiDB-lite"/>
    </source>
</evidence>
<dbReference type="EMBL" id="BLLK01000057">
    <property type="protein sequence ID" value="GFH56977.1"/>
    <property type="molecule type" value="Genomic_DNA"/>
</dbReference>
<feature type="transmembrane region" description="Helical" evidence="6">
    <location>
        <begin position="82"/>
        <end position="100"/>
    </location>
</feature>
<name>A0AAD3D3R6_9STRA</name>
<dbReference type="Proteomes" id="UP001054902">
    <property type="component" value="Unassembled WGS sequence"/>
</dbReference>
<proteinExistence type="predicted"/>
<dbReference type="PANTHER" id="PTHR23112:SF0">
    <property type="entry name" value="TRANSMEMBRANE PROTEIN 116"/>
    <property type="match status" value="1"/>
</dbReference>
<evidence type="ECO:0000256" key="2">
    <source>
        <dbReference type="ARBA" id="ARBA00022692"/>
    </source>
</evidence>
<evidence type="ECO:0000256" key="6">
    <source>
        <dbReference type="SAM" id="Phobius"/>
    </source>
</evidence>
<feature type="transmembrane region" description="Helical" evidence="6">
    <location>
        <begin position="381"/>
        <end position="401"/>
    </location>
</feature>
<feature type="transmembrane region" description="Helical" evidence="6">
    <location>
        <begin position="12"/>
        <end position="33"/>
    </location>
</feature>
<evidence type="ECO:0000313" key="7">
    <source>
        <dbReference type="EMBL" id="GFH56977.1"/>
    </source>
</evidence>
<feature type="compositionally biased region" description="Basic and acidic residues" evidence="5">
    <location>
        <begin position="353"/>
        <end position="371"/>
    </location>
</feature>
<feature type="transmembrane region" description="Helical" evidence="6">
    <location>
        <begin position="112"/>
        <end position="130"/>
    </location>
</feature>
<keyword evidence="3 6" id="KW-1133">Transmembrane helix</keyword>
<evidence type="ECO:0000313" key="8">
    <source>
        <dbReference type="Proteomes" id="UP001054902"/>
    </source>
</evidence>
<sequence>MYSASQQKAITIIPVLSGALSCASSGTLIYSIFRSNVKLFLGFAYMISFSPCHFVHQHFLCLEVKQCTLLDQLPVAIYKGSLLYNTTLSIYYMSLIQFSMSEINFKKKVEPWCHLIANITPIAIGIYLLINEEFNFAGKTCYIAAAPRECLHNDEIDCERGSKKSRKYALWFSVIPFALAFIVILTNMIIIVTKVIKQKMSSDRWRLSAANDDEESKLIKWAKLIISFFSKEQKQTSVTVSSSNLRTKSKKNNEASSSLIVENTSKISEIVSSNDEELQILHIAAAVAKPKGATSRSGTEVDPYAFDLRKVRKSIRLESSLLSAEEEVSSGDVKVKSNRQFLGNTGKRSKNKSSIEHDASNADDRCNTPTRSDEEKAIDHALLYIGSFFMCYIFSLITRIVKFFRSDEPFALALLNRVF</sequence>
<reference evidence="7 8" key="1">
    <citation type="journal article" date="2021" name="Sci. Rep.">
        <title>The genome of the diatom Chaetoceros tenuissimus carries an ancient integrated fragment of an extant virus.</title>
        <authorList>
            <person name="Hongo Y."/>
            <person name="Kimura K."/>
            <person name="Takaki Y."/>
            <person name="Yoshida Y."/>
            <person name="Baba S."/>
            <person name="Kobayashi G."/>
            <person name="Nagasaki K."/>
            <person name="Hano T."/>
            <person name="Tomaru Y."/>
        </authorList>
    </citation>
    <scope>NUCLEOTIDE SEQUENCE [LARGE SCALE GENOMIC DNA]</scope>
    <source>
        <strain evidence="7 8">NIES-3715</strain>
    </source>
</reference>
<comment type="caution">
    <text evidence="7">The sequence shown here is derived from an EMBL/GenBank/DDBJ whole genome shotgun (WGS) entry which is preliminary data.</text>
</comment>